<dbReference type="GO" id="GO:0009691">
    <property type="term" value="P:cytokinin biosynthetic process"/>
    <property type="evidence" value="ECO:0007669"/>
    <property type="project" value="UniProtKB-UniRule"/>
</dbReference>
<organism evidence="4 5">
    <name type="scientific">Saltatorellus ferox</name>
    <dbReference type="NCBI Taxonomy" id="2528018"/>
    <lineage>
        <taxon>Bacteria</taxon>
        <taxon>Pseudomonadati</taxon>
        <taxon>Planctomycetota</taxon>
        <taxon>Planctomycetia</taxon>
        <taxon>Planctomycetia incertae sedis</taxon>
        <taxon>Saltatorellus</taxon>
    </lineage>
</organism>
<dbReference type="Pfam" id="PF03641">
    <property type="entry name" value="Lysine_decarbox"/>
    <property type="match status" value="1"/>
</dbReference>
<dbReference type="AlphaFoldDB" id="A0A518EN56"/>
<dbReference type="RefSeq" id="WP_145194902.1">
    <property type="nucleotide sequence ID" value="NZ_CP036434.1"/>
</dbReference>
<dbReference type="PANTHER" id="PTHR31223">
    <property type="entry name" value="LOG FAMILY PROTEIN YJL055W"/>
    <property type="match status" value="1"/>
</dbReference>
<dbReference type="GO" id="GO:0008714">
    <property type="term" value="F:AMP nucleosidase activity"/>
    <property type="evidence" value="ECO:0007669"/>
    <property type="project" value="UniProtKB-EC"/>
</dbReference>
<dbReference type="PANTHER" id="PTHR31223:SF70">
    <property type="entry name" value="LOG FAMILY PROTEIN YJL055W"/>
    <property type="match status" value="1"/>
</dbReference>
<dbReference type="OrthoDB" id="9801098at2"/>
<evidence type="ECO:0000256" key="2">
    <source>
        <dbReference type="ARBA" id="ARBA00006763"/>
    </source>
</evidence>
<evidence type="ECO:0000256" key="1">
    <source>
        <dbReference type="ARBA" id="ARBA00000274"/>
    </source>
</evidence>
<dbReference type="SUPFAM" id="SSF102405">
    <property type="entry name" value="MCP/YpsA-like"/>
    <property type="match status" value="1"/>
</dbReference>
<dbReference type="EMBL" id="CP036434">
    <property type="protein sequence ID" value="QDV05501.1"/>
    <property type="molecule type" value="Genomic_DNA"/>
</dbReference>
<dbReference type="Gene3D" id="3.40.50.450">
    <property type="match status" value="1"/>
</dbReference>
<dbReference type="NCBIfam" id="TIGR00730">
    <property type="entry name" value="Rossman fold protein, TIGR00730 family"/>
    <property type="match status" value="1"/>
</dbReference>
<accession>A0A518EN56</accession>
<keyword evidence="3" id="KW-0378">Hydrolase</keyword>
<gene>
    <name evidence="4" type="primary">yvdD</name>
    <name evidence="4" type="ORF">Poly30_09990</name>
</gene>
<sequence>MTRPSSSSDAPQRICVFCGSNDGAHPRYLEMARATGRAIVSRGKGVVYGGGNRGLMGAVADAALEAGGEVHGVLPFGLQTMEVAHRELTHLDVVDTLHERKARMMELSSAFLVLPGGHGTLEEFFEVLTWLQLAIHDCPVGVLNLNGYYEHVVQHLDLAVREGFIRPEHRALVLVESDLETLLDRMDAWTPPPRPRWAGTRPRP</sequence>
<keyword evidence="5" id="KW-1185">Reference proteome</keyword>
<reference evidence="4 5" key="1">
    <citation type="submission" date="2019-02" db="EMBL/GenBank/DDBJ databases">
        <title>Deep-cultivation of Planctomycetes and their phenomic and genomic characterization uncovers novel biology.</title>
        <authorList>
            <person name="Wiegand S."/>
            <person name="Jogler M."/>
            <person name="Boedeker C."/>
            <person name="Pinto D."/>
            <person name="Vollmers J."/>
            <person name="Rivas-Marin E."/>
            <person name="Kohn T."/>
            <person name="Peeters S.H."/>
            <person name="Heuer A."/>
            <person name="Rast P."/>
            <person name="Oberbeckmann S."/>
            <person name="Bunk B."/>
            <person name="Jeske O."/>
            <person name="Meyerdierks A."/>
            <person name="Storesund J.E."/>
            <person name="Kallscheuer N."/>
            <person name="Luecker S."/>
            <person name="Lage O.M."/>
            <person name="Pohl T."/>
            <person name="Merkel B.J."/>
            <person name="Hornburger P."/>
            <person name="Mueller R.-W."/>
            <person name="Bruemmer F."/>
            <person name="Labrenz M."/>
            <person name="Spormann A.M."/>
            <person name="Op den Camp H."/>
            <person name="Overmann J."/>
            <person name="Amann R."/>
            <person name="Jetten M.S.M."/>
            <person name="Mascher T."/>
            <person name="Medema M.H."/>
            <person name="Devos D.P."/>
            <person name="Kaster A.-K."/>
            <person name="Ovreas L."/>
            <person name="Rohde M."/>
            <person name="Galperin M.Y."/>
            <person name="Jogler C."/>
        </authorList>
    </citation>
    <scope>NUCLEOTIDE SEQUENCE [LARGE SCALE GENOMIC DNA]</scope>
    <source>
        <strain evidence="4 5">Poly30</strain>
    </source>
</reference>
<dbReference type="InterPro" id="IPR005269">
    <property type="entry name" value="LOG"/>
</dbReference>
<evidence type="ECO:0000256" key="3">
    <source>
        <dbReference type="RuleBase" id="RU363015"/>
    </source>
</evidence>
<dbReference type="GO" id="GO:0005829">
    <property type="term" value="C:cytosol"/>
    <property type="evidence" value="ECO:0007669"/>
    <property type="project" value="TreeGrafter"/>
</dbReference>
<protein>
    <recommendedName>
        <fullName evidence="3">Cytokinin riboside 5'-monophosphate phosphoribohydrolase</fullName>
        <ecNumber evidence="3">3.2.2.n1</ecNumber>
    </recommendedName>
</protein>
<proteinExistence type="inferred from homology"/>
<comment type="catalytic activity">
    <reaction evidence="1">
        <text>AMP + H2O = D-ribose 5-phosphate + adenine</text>
        <dbReference type="Rhea" id="RHEA:20129"/>
        <dbReference type="ChEBI" id="CHEBI:15377"/>
        <dbReference type="ChEBI" id="CHEBI:16708"/>
        <dbReference type="ChEBI" id="CHEBI:78346"/>
        <dbReference type="ChEBI" id="CHEBI:456215"/>
        <dbReference type="EC" id="3.2.2.4"/>
    </reaction>
</comment>
<evidence type="ECO:0000313" key="5">
    <source>
        <dbReference type="Proteomes" id="UP000320390"/>
    </source>
</evidence>
<comment type="similarity">
    <text evidence="2 3">Belongs to the LOG family.</text>
</comment>
<dbReference type="InterPro" id="IPR031100">
    <property type="entry name" value="LOG_fam"/>
</dbReference>
<evidence type="ECO:0000313" key="4">
    <source>
        <dbReference type="EMBL" id="QDV05501.1"/>
    </source>
</evidence>
<dbReference type="EC" id="3.2.2.n1" evidence="3"/>
<name>A0A518EN56_9BACT</name>
<dbReference type="Proteomes" id="UP000320390">
    <property type="component" value="Chromosome"/>
</dbReference>
<keyword evidence="3" id="KW-0203">Cytokinin biosynthesis</keyword>